<dbReference type="RefSeq" id="WP_019486511.1">
    <property type="nucleotide sequence ID" value="NZ_CP027169.1"/>
</dbReference>
<keyword evidence="2" id="KW-1185">Reference proteome</keyword>
<dbReference type="Proteomes" id="UP000238390">
    <property type="component" value="Chromosome"/>
</dbReference>
<proteinExistence type="predicted"/>
<reference evidence="1 2" key="1">
    <citation type="submission" date="2018-02" db="EMBL/GenBank/DDBJ databases">
        <title>FDA/CDC Antimicrobial Resistant Isolate Bank Genome Sequencing.</title>
        <authorList>
            <person name="Benahmed F.H."/>
            <person name="Lutgring J.D."/>
            <person name="Yoo B."/>
            <person name="Machado M."/>
            <person name="Brown A."/>
            <person name="McAllister G."/>
            <person name="Perry A."/>
            <person name="Halpin A.L."/>
            <person name="Vavikolanu K."/>
            <person name="Ott S."/>
            <person name="Zhao X."/>
            <person name="Tallon L.J."/>
            <person name="Sadzewicz L."/>
            <person name="Aluvathingal J."/>
            <person name="Nadendla S."/>
            <person name="Voskania-kordi A."/>
            <person name="Simonyan V."/>
            <person name="Patel J."/>
            <person name="Shawar R.M."/>
        </authorList>
    </citation>
    <scope>NUCLEOTIDE SEQUENCE [LARGE SCALE GENOMIC DNA]</scope>
    <source>
        <strain evidence="1 2">AR_0356</strain>
    </source>
</reference>
<gene>
    <name evidence="1" type="ORF">CSB93_3220</name>
</gene>
<sequence>MTSRIGAKALGDQLYSYIGAIQDLATAVREDLAFEGFEPGPRLTADQVDAIHLSIITIAGLAGEDLIQLLTELEVPA</sequence>
<protein>
    <submittedName>
        <fullName evidence="1">Uncharacterized protein</fullName>
    </submittedName>
</protein>
<accession>A0A0A8RA89</accession>
<evidence type="ECO:0000313" key="2">
    <source>
        <dbReference type="Proteomes" id="UP000238390"/>
    </source>
</evidence>
<organism evidence="1 2">
    <name type="scientific">Pseudomonas paraeruginosa</name>
    <dbReference type="NCBI Taxonomy" id="2994495"/>
    <lineage>
        <taxon>Bacteria</taxon>
        <taxon>Pseudomonadati</taxon>
        <taxon>Pseudomonadota</taxon>
        <taxon>Gammaproteobacteria</taxon>
        <taxon>Pseudomonadales</taxon>
        <taxon>Pseudomonadaceae</taxon>
        <taxon>Pseudomonas</taxon>
    </lineage>
</organism>
<dbReference type="AlphaFoldDB" id="A0A0A8RA89"/>
<dbReference type="EMBL" id="CP027169">
    <property type="protein sequence ID" value="AVK05088.1"/>
    <property type="molecule type" value="Genomic_DNA"/>
</dbReference>
<evidence type="ECO:0000313" key="1">
    <source>
        <dbReference type="EMBL" id="AVK05088.1"/>
    </source>
</evidence>
<name>A0A0A8RA89_9PSED</name>